<sequence length="183" mass="20920">MRLYYLKTHVVFIIEISKHGVNASVSSPKALVHDATDLESSRKTQASTSIQRLLRGNVTVSSEREERIKPPIFEKVERIAPTPFMPSEKEFQEMLDAKEAESDVFRHMGLINLTGSELFNHPFFKRWLDFVKALNERYPEEGAHVLPTLLDHLNDVGLYKMLDTATTHSNPELSKSRTILKLS</sequence>
<name>A0ACC0WJ30_9STRA</name>
<protein>
    <submittedName>
        <fullName evidence="1">Uncharacterized protein</fullName>
    </submittedName>
</protein>
<accession>A0ACC0WJ30</accession>
<evidence type="ECO:0000313" key="2">
    <source>
        <dbReference type="Proteomes" id="UP001163321"/>
    </source>
</evidence>
<evidence type="ECO:0000313" key="1">
    <source>
        <dbReference type="EMBL" id="KAI9918772.1"/>
    </source>
</evidence>
<dbReference type="Proteomes" id="UP001163321">
    <property type="component" value="Chromosome 12"/>
</dbReference>
<gene>
    <name evidence="1" type="ORF">PsorP6_012047</name>
</gene>
<proteinExistence type="predicted"/>
<keyword evidence="2" id="KW-1185">Reference proteome</keyword>
<comment type="caution">
    <text evidence="1">The sequence shown here is derived from an EMBL/GenBank/DDBJ whole genome shotgun (WGS) entry which is preliminary data.</text>
</comment>
<organism evidence="1 2">
    <name type="scientific">Peronosclerospora sorghi</name>
    <dbReference type="NCBI Taxonomy" id="230839"/>
    <lineage>
        <taxon>Eukaryota</taxon>
        <taxon>Sar</taxon>
        <taxon>Stramenopiles</taxon>
        <taxon>Oomycota</taxon>
        <taxon>Peronosporomycetes</taxon>
        <taxon>Peronosporales</taxon>
        <taxon>Peronosporaceae</taxon>
        <taxon>Peronosclerospora</taxon>
    </lineage>
</organism>
<reference evidence="1 2" key="1">
    <citation type="journal article" date="2022" name="bioRxiv">
        <title>The genome of the oomycete Peronosclerospora sorghi, a cosmopolitan pathogen of maize and sorghum, is inflated with dispersed pseudogenes.</title>
        <authorList>
            <person name="Fletcher K."/>
            <person name="Martin F."/>
            <person name="Isakeit T."/>
            <person name="Cavanaugh K."/>
            <person name="Magill C."/>
            <person name="Michelmore R."/>
        </authorList>
    </citation>
    <scope>NUCLEOTIDE SEQUENCE [LARGE SCALE GENOMIC DNA]</scope>
    <source>
        <strain evidence="1">P6</strain>
    </source>
</reference>
<dbReference type="EMBL" id="CM047591">
    <property type="protein sequence ID" value="KAI9918772.1"/>
    <property type="molecule type" value="Genomic_DNA"/>
</dbReference>